<accession>A0ABS0IN67</accession>
<evidence type="ECO:0000259" key="3">
    <source>
        <dbReference type="PROSITE" id="PS50041"/>
    </source>
</evidence>
<dbReference type="InterPro" id="IPR011047">
    <property type="entry name" value="Quinoprotein_ADH-like_sf"/>
</dbReference>
<dbReference type="InterPro" id="IPR052918">
    <property type="entry name" value="Motility_Chemotaxis_Reg"/>
</dbReference>
<dbReference type="Gene3D" id="2.120.10.30">
    <property type="entry name" value="TolB, C-terminal domain"/>
    <property type="match status" value="2"/>
</dbReference>
<dbReference type="Gene3D" id="3.10.100.10">
    <property type="entry name" value="Mannose-Binding Protein A, subunit A"/>
    <property type="match status" value="1"/>
</dbReference>
<feature type="region of interest" description="Disordered" evidence="1">
    <location>
        <begin position="29"/>
        <end position="85"/>
    </location>
</feature>
<gene>
    <name evidence="4" type="ORF">I2I05_20670</name>
</gene>
<reference evidence="4 5" key="1">
    <citation type="submission" date="2020-11" db="EMBL/GenBank/DDBJ databases">
        <authorList>
            <person name="Kim M.K."/>
        </authorList>
    </citation>
    <scope>NUCLEOTIDE SEQUENCE [LARGE SCALE GENOMIC DNA]</scope>
    <source>
        <strain evidence="4 5">BT683</strain>
    </source>
</reference>
<organism evidence="4 5">
    <name type="scientific">Hymenobacter jeongseonensis</name>
    <dbReference type="NCBI Taxonomy" id="2791027"/>
    <lineage>
        <taxon>Bacteria</taxon>
        <taxon>Pseudomonadati</taxon>
        <taxon>Bacteroidota</taxon>
        <taxon>Cytophagia</taxon>
        <taxon>Cytophagales</taxon>
        <taxon>Hymenobacteraceae</taxon>
        <taxon>Hymenobacter</taxon>
    </lineage>
</organism>
<protein>
    <submittedName>
        <fullName evidence="4">SBBP repeat-containing protein</fullName>
    </submittedName>
</protein>
<dbReference type="PROSITE" id="PS50041">
    <property type="entry name" value="C_TYPE_LECTIN_2"/>
    <property type="match status" value="1"/>
</dbReference>
<dbReference type="InterPro" id="IPR011042">
    <property type="entry name" value="6-blade_b-propeller_TolB-like"/>
</dbReference>
<feature type="chain" id="PRO_5045519336" evidence="2">
    <location>
        <begin position="24"/>
        <end position="886"/>
    </location>
</feature>
<feature type="signal peptide" evidence="2">
    <location>
        <begin position="1"/>
        <end position="23"/>
    </location>
</feature>
<feature type="domain" description="C-type lectin" evidence="3">
    <location>
        <begin position="619"/>
        <end position="743"/>
    </location>
</feature>
<evidence type="ECO:0000256" key="1">
    <source>
        <dbReference type="SAM" id="MobiDB-lite"/>
    </source>
</evidence>
<evidence type="ECO:0000313" key="5">
    <source>
        <dbReference type="Proteomes" id="UP000597617"/>
    </source>
</evidence>
<dbReference type="InterPro" id="IPR026444">
    <property type="entry name" value="Secre_tail"/>
</dbReference>
<dbReference type="InterPro" id="IPR041690">
    <property type="entry name" value="Cadherin_5"/>
</dbReference>
<dbReference type="SUPFAM" id="SSF56436">
    <property type="entry name" value="C-type lectin-like"/>
    <property type="match status" value="1"/>
</dbReference>
<comment type="caution">
    <text evidence="4">The sequence shown here is derived from an EMBL/GenBank/DDBJ whole genome shotgun (WGS) entry which is preliminary data.</text>
</comment>
<dbReference type="InterPro" id="IPR010620">
    <property type="entry name" value="SBBP_repeat"/>
</dbReference>
<dbReference type="Pfam" id="PF06739">
    <property type="entry name" value="SBBP"/>
    <property type="match status" value="2"/>
</dbReference>
<feature type="compositionally biased region" description="Low complexity" evidence="1">
    <location>
        <begin position="69"/>
        <end position="85"/>
    </location>
</feature>
<name>A0ABS0IN67_9BACT</name>
<dbReference type="Proteomes" id="UP000597617">
    <property type="component" value="Unassembled WGS sequence"/>
</dbReference>
<dbReference type="InterPro" id="IPR001304">
    <property type="entry name" value="C-type_lectin-like"/>
</dbReference>
<dbReference type="SUPFAM" id="SSF50998">
    <property type="entry name" value="Quinoprotein alcohol dehydrogenase-like"/>
    <property type="match status" value="1"/>
</dbReference>
<evidence type="ECO:0000256" key="2">
    <source>
        <dbReference type="SAM" id="SignalP"/>
    </source>
</evidence>
<sequence>MKQPLTPALLLAGSLLLAWTAYAQPRAATRTSPPLANPATPWHGDVRPAPYQGQQTARPSPAAPLVPRPAGSSTARAAAAPLRATAGAEPVTPEWVARYNLPVPPRTASYELARDVAVDGAGNVFVTGLAAGSGSPNAQLLTVKYAPTGQPLWAAYYTGLEAVSPYGIAVGVDAAGNAYVVANGLGAGGNALVKYAPTGQQLWDAHYPGLDGHGANFYALHVDAAGNAYLTGDAQGPRPAGDYDYLTVKYAPTGHLLWDARYNSPDNQGDYAQALALDAAGNVYVTGISYRDGTASSGEFATVKYAPTGQQRWVARYNSPGEAYDEGRVLAVDPAGNAYVSGYSFVEGDDASTGYVTVKYAPSGQPLWTARGEAYPRATAVDAAGNVFVTGSYAFGTASPRGFITAKYAADGQELWTVRYNGPGDGTDVAQDLAVDAAGNAYVTGSSDGGPGTAADYATVKYAPTGQPLWAARYNGPAGSGNDNAAALALDPAGNVYVTGDSQGADFSSGVDFSTIKYSQSAVSEPPACNPTAHQPVAAADRLRVDAGALTFAPAQLLANDSDPLGRPLQVAHVGPTSAGTLVRNADGTFTYTAWPGFVGPATFTYLVQAAGPVLAFPGTGHYYEFVPAPGVCWAAAKAAAAARRYQGLAGYLATVTGEGEKNFLVGRAHGPYWFGASDAGTEGEWRWQTGPEAGQGVGRGGTTGSGAAYAHWLPGQPDDYSNPWRPGEDYGQLYGNSGLWNDVDACNSGGTTAGYVVEYGGLEACVPLLYALGTVTLDVSTSPPAQRAATRSAAPAAAGPALLLASPNPSTGQFRVQVVANRTEPVQLDLFDVQGRRVRALFTGLLPAGELREVPVDAQVLSAGIYLLRLQSGPQVQQLRVSIQK</sequence>
<dbReference type="PANTHER" id="PTHR35580">
    <property type="entry name" value="CELL SURFACE GLYCOPROTEIN (S-LAYER PROTEIN)-LIKE PROTEIN"/>
    <property type="match status" value="1"/>
</dbReference>
<dbReference type="PANTHER" id="PTHR35580:SF1">
    <property type="entry name" value="PHYTASE-LIKE DOMAIN-CONTAINING PROTEIN"/>
    <property type="match status" value="1"/>
</dbReference>
<evidence type="ECO:0000313" key="4">
    <source>
        <dbReference type="EMBL" id="MBF9239820.1"/>
    </source>
</evidence>
<dbReference type="SUPFAM" id="SSF101898">
    <property type="entry name" value="NHL repeat"/>
    <property type="match status" value="1"/>
</dbReference>
<proteinExistence type="predicted"/>
<keyword evidence="2" id="KW-0732">Signal</keyword>
<dbReference type="InterPro" id="IPR016187">
    <property type="entry name" value="CTDL_fold"/>
</dbReference>
<dbReference type="InterPro" id="IPR016186">
    <property type="entry name" value="C-type_lectin-like/link_sf"/>
</dbReference>
<dbReference type="Pfam" id="PF17892">
    <property type="entry name" value="Cadherin_5"/>
    <property type="match status" value="1"/>
</dbReference>
<keyword evidence="5" id="KW-1185">Reference proteome</keyword>
<dbReference type="Gene3D" id="2.60.40.2810">
    <property type="match status" value="1"/>
</dbReference>
<dbReference type="NCBIfam" id="TIGR04183">
    <property type="entry name" value="Por_Secre_tail"/>
    <property type="match status" value="1"/>
</dbReference>
<dbReference type="RefSeq" id="WP_196284171.1">
    <property type="nucleotide sequence ID" value="NZ_JADQDQ010000019.1"/>
</dbReference>
<dbReference type="EMBL" id="JADQDQ010000019">
    <property type="protein sequence ID" value="MBF9239820.1"/>
    <property type="molecule type" value="Genomic_DNA"/>
</dbReference>